<accession>A0A183UKE7</accession>
<evidence type="ECO:0000313" key="4">
    <source>
        <dbReference type="WBParaSite" id="TCNE_0000896701-mRNA-1"/>
    </source>
</evidence>
<dbReference type="WBParaSite" id="TCNE_0000896701-mRNA-1">
    <property type="protein sequence ID" value="TCNE_0000896701-mRNA-1"/>
    <property type="gene ID" value="TCNE_0000896701"/>
</dbReference>
<reference evidence="4" key="1">
    <citation type="submission" date="2016-06" db="UniProtKB">
        <authorList>
            <consortium name="WormBaseParasite"/>
        </authorList>
    </citation>
    <scope>IDENTIFICATION</scope>
</reference>
<feature type="coiled-coil region" evidence="1">
    <location>
        <begin position="7"/>
        <end position="52"/>
    </location>
</feature>
<dbReference type="EMBL" id="UYWY01020042">
    <property type="protein sequence ID" value="VDM40288.1"/>
    <property type="molecule type" value="Genomic_DNA"/>
</dbReference>
<evidence type="ECO:0000256" key="1">
    <source>
        <dbReference type="SAM" id="Coils"/>
    </source>
</evidence>
<reference evidence="2 3" key="2">
    <citation type="submission" date="2018-11" db="EMBL/GenBank/DDBJ databases">
        <authorList>
            <consortium name="Pathogen Informatics"/>
        </authorList>
    </citation>
    <scope>NUCLEOTIDE SEQUENCE [LARGE SCALE GENOMIC DNA]</scope>
</reference>
<organism evidence="3 4">
    <name type="scientific">Toxocara canis</name>
    <name type="common">Canine roundworm</name>
    <dbReference type="NCBI Taxonomy" id="6265"/>
    <lineage>
        <taxon>Eukaryota</taxon>
        <taxon>Metazoa</taxon>
        <taxon>Ecdysozoa</taxon>
        <taxon>Nematoda</taxon>
        <taxon>Chromadorea</taxon>
        <taxon>Rhabditida</taxon>
        <taxon>Spirurina</taxon>
        <taxon>Ascaridomorpha</taxon>
        <taxon>Ascaridoidea</taxon>
        <taxon>Toxocaridae</taxon>
        <taxon>Toxocara</taxon>
    </lineage>
</organism>
<sequence length="75" mass="8833">MHLRKRIDEVRTELEACEREKNTFARLAEHEALAANKRLDKLNQEVIAQSQKKELQIRYAKLLREKMGISKMLIG</sequence>
<proteinExistence type="predicted"/>
<dbReference type="AlphaFoldDB" id="A0A183UKE7"/>
<protein>
    <submittedName>
        <fullName evidence="4">Transposase</fullName>
    </submittedName>
</protein>
<dbReference type="Proteomes" id="UP000050794">
    <property type="component" value="Unassembled WGS sequence"/>
</dbReference>
<gene>
    <name evidence="2" type="ORF">TCNE_LOCUS8967</name>
</gene>
<evidence type="ECO:0000313" key="2">
    <source>
        <dbReference type="EMBL" id="VDM40288.1"/>
    </source>
</evidence>
<keyword evidence="1" id="KW-0175">Coiled coil</keyword>
<keyword evidence="3" id="KW-1185">Reference proteome</keyword>
<name>A0A183UKE7_TOXCA</name>
<evidence type="ECO:0000313" key="3">
    <source>
        <dbReference type="Proteomes" id="UP000050794"/>
    </source>
</evidence>